<protein>
    <submittedName>
        <fullName evidence="1">Uncharacterized protein</fullName>
    </submittedName>
</protein>
<dbReference type="AlphaFoldDB" id="X1BG75"/>
<feature type="non-terminal residue" evidence="1">
    <location>
        <position position="171"/>
    </location>
</feature>
<evidence type="ECO:0000313" key="1">
    <source>
        <dbReference type="EMBL" id="GAG80217.1"/>
    </source>
</evidence>
<sequence length="171" mass="19888">MSKVEFFTSFKKLACNVNAVQAFQAFRVGWIKNRYIDQIDKTLYSYGAVEIEKGASYKVAHKLYRQVVETEGMKNIRILPEIIRKTFDDEVEIDTEARPLKVGVVGELYAVVEPAINLDIMRRLNDIGVITETPITFTRWIDLGQRMNPFKKWHYKACINMQNHTLDILLE</sequence>
<gene>
    <name evidence="1" type="ORF">S01H4_33513</name>
</gene>
<organism evidence="1">
    <name type="scientific">marine sediment metagenome</name>
    <dbReference type="NCBI Taxonomy" id="412755"/>
    <lineage>
        <taxon>unclassified sequences</taxon>
        <taxon>metagenomes</taxon>
        <taxon>ecological metagenomes</taxon>
    </lineage>
</organism>
<reference evidence="1" key="1">
    <citation type="journal article" date="2014" name="Front. Microbiol.">
        <title>High frequency of phylogenetically diverse reductive dehalogenase-homologous genes in deep subseafloor sedimentary metagenomes.</title>
        <authorList>
            <person name="Kawai M."/>
            <person name="Futagami T."/>
            <person name="Toyoda A."/>
            <person name="Takaki Y."/>
            <person name="Nishi S."/>
            <person name="Hori S."/>
            <person name="Arai W."/>
            <person name="Tsubouchi T."/>
            <person name="Morono Y."/>
            <person name="Uchiyama I."/>
            <person name="Ito T."/>
            <person name="Fujiyama A."/>
            <person name="Inagaki F."/>
            <person name="Takami H."/>
        </authorList>
    </citation>
    <scope>NUCLEOTIDE SEQUENCE</scope>
    <source>
        <strain evidence="1">Expedition CK06-06</strain>
    </source>
</reference>
<dbReference type="EMBL" id="BART01017648">
    <property type="protein sequence ID" value="GAG80217.1"/>
    <property type="molecule type" value="Genomic_DNA"/>
</dbReference>
<accession>X1BG75</accession>
<proteinExistence type="predicted"/>
<name>X1BG75_9ZZZZ</name>
<comment type="caution">
    <text evidence="1">The sequence shown here is derived from an EMBL/GenBank/DDBJ whole genome shotgun (WGS) entry which is preliminary data.</text>
</comment>